<reference evidence="2 3" key="1">
    <citation type="submission" date="2015-07" db="EMBL/GenBank/DDBJ databases">
        <authorList>
            <person name="Noorani M."/>
        </authorList>
    </citation>
    <scope>NUCLEOTIDE SEQUENCE [LARGE SCALE GENOMIC DNA]</scope>
    <source>
        <strain evidence="2">BBA 69670</strain>
    </source>
</reference>
<gene>
    <name evidence="2" type="ORF">RSOLAG22IIIB_10988</name>
</gene>
<keyword evidence="3" id="KW-1185">Reference proteome</keyword>
<evidence type="ECO:0000313" key="2">
    <source>
        <dbReference type="EMBL" id="CUA74100.1"/>
    </source>
</evidence>
<dbReference type="EMBL" id="CYGV01001411">
    <property type="protein sequence ID" value="CUA74100.1"/>
    <property type="molecule type" value="Genomic_DNA"/>
</dbReference>
<evidence type="ECO:0000256" key="1">
    <source>
        <dbReference type="SAM" id="MobiDB-lite"/>
    </source>
</evidence>
<dbReference type="AlphaFoldDB" id="A0A0K6G6J9"/>
<organism evidence="2 3">
    <name type="scientific">Rhizoctonia solani</name>
    <dbReference type="NCBI Taxonomy" id="456999"/>
    <lineage>
        <taxon>Eukaryota</taxon>
        <taxon>Fungi</taxon>
        <taxon>Dikarya</taxon>
        <taxon>Basidiomycota</taxon>
        <taxon>Agaricomycotina</taxon>
        <taxon>Agaricomycetes</taxon>
        <taxon>Cantharellales</taxon>
        <taxon>Ceratobasidiaceae</taxon>
        <taxon>Rhizoctonia</taxon>
    </lineage>
</organism>
<feature type="region of interest" description="Disordered" evidence="1">
    <location>
        <begin position="170"/>
        <end position="218"/>
    </location>
</feature>
<accession>A0A0K6G6J9</accession>
<proteinExistence type="predicted"/>
<evidence type="ECO:0000313" key="3">
    <source>
        <dbReference type="Proteomes" id="UP000044841"/>
    </source>
</evidence>
<protein>
    <submittedName>
        <fullName evidence="2">Uncharacterized protein</fullName>
    </submittedName>
</protein>
<sequence>MGNPSSPIYGPGEPSTVLSTVAAVASNAAPPIVPLSSVLDKLVERIRGVLAATQRSKSQELMDFGKHANKMVNILVSAVRDSPLSQHSNIRATLDELHKTLCTISSQIVEANSGGMLSDLRRVVLAEETSVTRMRQQLGDALELFYFAASINVVMQVPNPPRTSLVIATPNPGRPRARHPFDSSGVPVCDRPPQETVSSRVVEPSRNVPPSTQPERPLALPDIQRASSRHTPLATLPAPIPTPSEIAIACMNVHSQRHSFRHNRSPAQTLRLATALERQATSMKNAGRTREALEASQEAVELCKALAERKH</sequence>
<name>A0A0K6G6J9_9AGAM</name>
<dbReference type="Proteomes" id="UP000044841">
    <property type="component" value="Unassembled WGS sequence"/>
</dbReference>